<reference evidence="8 9" key="1">
    <citation type="submission" date="2010-12" db="EMBL/GenBank/DDBJ databases">
        <authorList>
            <person name="Muzny D."/>
            <person name="Qin X."/>
            <person name="Deng J."/>
            <person name="Jiang H."/>
            <person name="Liu Y."/>
            <person name="Qu J."/>
            <person name="Song X.-Z."/>
            <person name="Zhang L."/>
            <person name="Thornton R."/>
            <person name="Coyle M."/>
            <person name="Francisco L."/>
            <person name="Jackson L."/>
            <person name="Javaid M."/>
            <person name="Korchina V."/>
            <person name="Kovar C."/>
            <person name="Mata R."/>
            <person name="Mathew T."/>
            <person name="Ngo R."/>
            <person name="Nguyen L."/>
            <person name="Nguyen N."/>
            <person name="Okwuonu G."/>
            <person name="Ongeri F."/>
            <person name="Pham C."/>
            <person name="Simmons D."/>
            <person name="Wilczek-Boney K."/>
            <person name="Hale W."/>
            <person name="Jakkamsetti A."/>
            <person name="Pham P."/>
            <person name="Ruth R."/>
            <person name="San Lucas F."/>
            <person name="Warren J."/>
            <person name="Zhang J."/>
            <person name="Zhao Z."/>
            <person name="Zhou C."/>
            <person name="Zhu D."/>
            <person name="Lee S."/>
            <person name="Bess C."/>
            <person name="Blankenburg K."/>
            <person name="Forbes L."/>
            <person name="Fu Q."/>
            <person name="Gubbala S."/>
            <person name="Hirani K."/>
            <person name="Jayaseelan J.C."/>
            <person name="Lara F."/>
            <person name="Munidasa M."/>
            <person name="Palculict T."/>
            <person name="Patil S."/>
            <person name="Pu L.-L."/>
            <person name="Saada N."/>
            <person name="Tang L."/>
            <person name="Weissenberger G."/>
            <person name="Zhu Y."/>
            <person name="Hemphill L."/>
            <person name="Shang Y."/>
            <person name="Youmans B."/>
            <person name="Ayvaz T."/>
            <person name="Ross M."/>
            <person name="Santibanez J."/>
            <person name="Aqrawi P."/>
            <person name="Gross S."/>
            <person name="Joshi V."/>
            <person name="Fowler G."/>
            <person name="Nazareth L."/>
            <person name="Reid J."/>
            <person name="Worley K."/>
            <person name="Petrosino J."/>
            <person name="Highlander S."/>
            <person name="Gibbs R."/>
        </authorList>
    </citation>
    <scope>NUCLEOTIDE SEQUENCE [LARGE SCALE GENOMIC DNA]</scope>
    <source>
        <strain evidence="8 9">ATCC 9812</strain>
    </source>
</reference>
<evidence type="ECO:0000256" key="7">
    <source>
        <dbReference type="ARBA" id="ARBA00023016"/>
    </source>
</evidence>
<dbReference type="InterPro" id="IPR038570">
    <property type="entry name" value="HicA_sf"/>
</dbReference>
<dbReference type="SUPFAM" id="SSF54786">
    <property type="entry name" value="YcfA/nrd intein domain"/>
    <property type="match status" value="1"/>
</dbReference>
<comment type="similarity">
    <text evidence="1">Belongs to the HicA mRNA interferase family.</text>
</comment>
<dbReference type="Gene3D" id="3.30.920.30">
    <property type="entry name" value="Hypothetical protein"/>
    <property type="match status" value="1"/>
</dbReference>
<organism evidence="8 9">
    <name type="scientific">Streptococcus equinus ATCC 9812</name>
    <dbReference type="NCBI Taxonomy" id="525379"/>
    <lineage>
        <taxon>Bacteria</taxon>
        <taxon>Bacillati</taxon>
        <taxon>Bacillota</taxon>
        <taxon>Bacilli</taxon>
        <taxon>Lactobacillales</taxon>
        <taxon>Streptococcaceae</taxon>
        <taxon>Streptococcus</taxon>
    </lineage>
</organism>
<dbReference type="Pfam" id="PF07927">
    <property type="entry name" value="HicA_toxin"/>
    <property type="match status" value="1"/>
</dbReference>
<evidence type="ECO:0000313" key="8">
    <source>
        <dbReference type="EMBL" id="EFW88971.1"/>
    </source>
</evidence>
<dbReference type="GO" id="GO:0004519">
    <property type="term" value="F:endonuclease activity"/>
    <property type="evidence" value="ECO:0007669"/>
    <property type="project" value="UniProtKB-KW"/>
</dbReference>
<sequence length="77" mass="8580">MTYAHNTYKIKGGRVVVPKTGKELAKIAISKGWKEVRVKGSHHQFKKDGKVYIVTIPIHGNKVVGAGLERKILKDLD</sequence>
<dbReference type="GO" id="GO:0003729">
    <property type="term" value="F:mRNA binding"/>
    <property type="evidence" value="ECO:0007669"/>
    <property type="project" value="InterPro"/>
</dbReference>
<keyword evidence="7" id="KW-0346">Stress response</keyword>
<keyword evidence="3" id="KW-0540">Nuclease</keyword>
<evidence type="ECO:0000313" key="9">
    <source>
        <dbReference type="Proteomes" id="UP000005699"/>
    </source>
</evidence>
<gene>
    <name evidence="8" type="ORF">HMPREF0819_0800</name>
</gene>
<evidence type="ECO:0000256" key="3">
    <source>
        <dbReference type="ARBA" id="ARBA00022722"/>
    </source>
</evidence>
<evidence type="ECO:0000256" key="2">
    <source>
        <dbReference type="ARBA" id="ARBA00022649"/>
    </source>
</evidence>
<dbReference type="AlphaFoldDB" id="E8JP77"/>
<evidence type="ECO:0000256" key="4">
    <source>
        <dbReference type="ARBA" id="ARBA00022759"/>
    </source>
</evidence>
<dbReference type="GO" id="GO:0016787">
    <property type="term" value="F:hydrolase activity"/>
    <property type="evidence" value="ECO:0007669"/>
    <property type="project" value="UniProtKB-KW"/>
</dbReference>
<name>E8JP77_STREI</name>
<comment type="caution">
    <text evidence="8">The sequence shown here is derived from an EMBL/GenBank/DDBJ whole genome shotgun (WGS) entry which is preliminary data.</text>
</comment>
<keyword evidence="6" id="KW-0694">RNA-binding</keyword>
<accession>E8JP77</accession>
<dbReference type="InterPro" id="IPR012933">
    <property type="entry name" value="HicA_mRNA_interferase"/>
</dbReference>
<keyword evidence="4" id="KW-0255">Endonuclease</keyword>
<dbReference type="Proteomes" id="UP000005699">
    <property type="component" value="Unassembled WGS sequence"/>
</dbReference>
<evidence type="ECO:0000256" key="1">
    <source>
        <dbReference type="ARBA" id="ARBA00006620"/>
    </source>
</evidence>
<dbReference type="EMBL" id="AEVB01000025">
    <property type="protein sequence ID" value="EFW88971.1"/>
    <property type="molecule type" value="Genomic_DNA"/>
</dbReference>
<keyword evidence="2" id="KW-1277">Toxin-antitoxin system</keyword>
<evidence type="ECO:0000256" key="6">
    <source>
        <dbReference type="ARBA" id="ARBA00022884"/>
    </source>
</evidence>
<dbReference type="eggNOG" id="COG1724">
    <property type="taxonomic scope" value="Bacteria"/>
</dbReference>
<proteinExistence type="inferred from homology"/>
<evidence type="ECO:0000256" key="5">
    <source>
        <dbReference type="ARBA" id="ARBA00022801"/>
    </source>
</evidence>
<dbReference type="HOGENOM" id="CLU_164851_4_0_9"/>
<keyword evidence="5" id="KW-0378">Hydrolase</keyword>
<protein>
    <submittedName>
        <fullName evidence="8">Toxin-antitoxin system, toxin component, HicA domain protein</fullName>
    </submittedName>
</protein>